<dbReference type="AlphaFoldDB" id="A0A3L9DW81"/>
<dbReference type="GO" id="GO:0080120">
    <property type="term" value="P:CAAX-box protein maturation"/>
    <property type="evidence" value="ECO:0007669"/>
    <property type="project" value="UniProtKB-ARBA"/>
</dbReference>
<dbReference type="GO" id="GO:0008237">
    <property type="term" value="F:metallopeptidase activity"/>
    <property type="evidence" value="ECO:0007669"/>
    <property type="project" value="UniProtKB-KW"/>
</dbReference>
<proteinExistence type="inferred from homology"/>
<feature type="transmembrane region" description="Helical" evidence="2">
    <location>
        <begin position="179"/>
        <end position="196"/>
    </location>
</feature>
<protein>
    <submittedName>
        <fullName evidence="4">CPBP family intramembrane metalloprotease</fullName>
    </submittedName>
</protein>
<dbReference type="RefSeq" id="WP_121834950.1">
    <property type="nucleotide sequence ID" value="NZ_CP163513.1"/>
</dbReference>
<evidence type="ECO:0000313" key="4">
    <source>
        <dbReference type="EMBL" id="RLY04193.1"/>
    </source>
</evidence>
<evidence type="ECO:0000313" key="5">
    <source>
        <dbReference type="Proteomes" id="UP000279194"/>
    </source>
</evidence>
<sequence>MLKKFLRAVLVMLQAIGLMIVFSIPEVYLGAIAAIKGNSPISLENGLIYFFSIILFIGMSLIVAHKRKWFTLSFKGLTWKNVLIYIVGGFALFHIIGEVGYYLLSLSGEVTTANEIALQERNMRLPLYLTFTITAFKAPIVEEVVFRGFMRHALKDLSSIWYFVFSTFSFALLHSPTNLASWFIYGSMGLVLAIVYDKTKRLEYGIGLHLINNIISQLSNII</sequence>
<dbReference type="PANTHER" id="PTHR36435:SF1">
    <property type="entry name" value="CAAX AMINO TERMINAL PROTEASE FAMILY PROTEIN"/>
    <property type="match status" value="1"/>
</dbReference>
<organism evidence="4 5">
    <name type="scientific">Streptococcus hillyeri</name>
    <dbReference type="NCBI Taxonomy" id="2282420"/>
    <lineage>
        <taxon>Bacteria</taxon>
        <taxon>Bacillati</taxon>
        <taxon>Bacillota</taxon>
        <taxon>Bacilli</taxon>
        <taxon>Lactobacillales</taxon>
        <taxon>Streptococcaceae</taxon>
        <taxon>Streptococcus</taxon>
    </lineage>
</organism>
<name>A0A3L9DW81_9STRE</name>
<keyword evidence="2" id="KW-1133">Transmembrane helix</keyword>
<feature type="transmembrane region" description="Helical" evidence="2">
    <location>
        <begin position="84"/>
        <end position="105"/>
    </location>
</feature>
<evidence type="ECO:0000256" key="1">
    <source>
        <dbReference type="ARBA" id="ARBA00009067"/>
    </source>
</evidence>
<dbReference type="EMBL" id="RCVM01000004">
    <property type="protein sequence ID" value="RLY04193.1"/>
    <property type="molecule type" value="Genomic_DNA"/>
</dbReference>
<dbReference type="OrthoDB" id="8607342at2"/>
<dbReference type="InterPro" id="IPR003675">
    <property type="entry name" value="Rce1/LyrA-like_dom"/>
</dbReference>
<dbReference type="GO" id="GO:0004175">
    <property type="term" value="F:endopeptidase activity"/>
    <property type="evidence" value="ECO:0007669"/>
    <property type="project" value="UniProtKB-ARBA"/>
</dbReference>
<evidence type="ECO:0000259" key="3">
    <source>
        <dbReference type="Pfam" id="PF02517"/>
    </source>
</evidence>
<keyword evidence="2" id="KW-0472">Membrane</keyword>
<reference evidence="4 5" key="1">
    <citation type="submission" date="2018-10" db="EMBL/GenBank/DDBJ databases">
        <title>Streptococcus hillyeri sp. nov., isolated from equine tracheal sample.</title>
        <authorList>
            <person name="Macfadyen A.C."/>
            <person name="Waller A."/>
            <person name="Paterson G.K."/>
        </authorList>
    </citation>
    <scope>NUCLEOTIDE SEQUENCE [LARGE SCALE GENOMIC DNA]</scope>
    <source>
        <strain evidence="4 5">28462</strain>
    </source>
</reference>
<feature type="transmembrane region" description="Helical" evidence="2">
    <location>
        <begin position="47"/>
        <end position="64"/>
    </location>
</feature>
<dbReference type="Pfam" id="PF02517">
    <property type="entry name" value="Rce1-like"/>
    <property type="match status" value="1"/>
</dbReference>
<feature type="domain" description="CAAX prenyl protease 2/Lysostaphin resistance protein A-like" evidence="3">
    <location>
        <begin position="128"/>
        <end position="215"/>
    </location>
</feature>
<accession>A0A3L9DW81</accession>
<comment type="caution">
    <text evidence="4">The sequence shown here is derived from an EMBL/GenBank/DDBJ whole genome shotgun (WGS) entry which is preliminary data.</text>
</comment>
<comment type="similarity">
    <text evidence="1">Belongs to the UPF0177 family.</text>
</comment>
<dbReference type="InterPro" id="IPR052710">
    <property type="entry name" value="CAAX_protease"/>
</dbReference>
<keyword evidence="4" id="KW-0645">Protease</keyword>
<keyword evidence="4" id="KW-0378">Hydrolase</keyword>
<dbReference type="PANTHER" id="PTHR36435">
    <property type="entry name" value="SLR1288 PROTEIN"/>
    <property type="match status" value="1"/>
</dbReference>
<keyword evidence="5" id="KW-1185">Reference proteome</keyword>
<evidence type="ECO:0000256" key="2">
    <source>
        <dbReference type="SAM" id="Phobius"/>
    </source>
</evidence>
<feature type="transmembrane region" description="Helical" evidence="2">
    <location>
        <begin position="157"/>
        <end position="173"/>
    </location>
</feature>
<gene>
    <name evidence="4" type="ORF">EAF07_03745</name>
</gene>
<keyword evidence="2" id="KW-0812">Transmembrane</keyword>
<dbReference type="GO" id="GO:0006508">
    <property type="term" value="P:proteolysis"/>
    <property type="evidence" value="ECO:0007669"/>
    <property type="project" value="UniProtKB-KW"/>
</dbReference>
<keyword evidence="4" id="KW-0482">Metalloprotease</keyword>
<dbReference type="Proteomes" id="UP000279194">
    <property type="component" value="Unassembled WGS sequence"/>
</dbReference>